<evidence type="ECO:0000313" key="2">
    <source>
        <dbReference type="EMBL" id="QLH50828.1"/>
    </source>
</evidence>
<organism evidence="2 3">
    <name type="scientific">Candidatus Accumulibacter cognatus</name>
    <dbReference type="NCBI Taxonomy" id="2954383"/>
    <lineage>
        <taxon>Bacteria</taxon>
        <taxon>Pseudomonadati</taxon>
        <taxon>Pseudomonadota</taxon>
        <taxon>Betaproteobacteria</taxon>
        <taxon>Candidatus Accumulibacter</taxon>
    </lineage>
</organism>
<gene>
    <name evidence="2" type="ORF">HWD57_14295</name>
</gene>
<evidence type="ECO:0000313" key="3">
    <source>
        <dbReference type="Proteomes" id="UP000509684"/>
    </source>
</evidence>
<sequence length="268" mass="30079">MSARSLLALTLVLGVCLSGCFSPNAAQEADIAARRSRLQTAEAMFQDRCKKAGVTIHRTAENVEGVFLMKLRPDRINFGEQFAMDDPYGRDLRGEGYLLTFLRGSYQAQTKGTPLPGAPPRLGYLYVEAVDPKDGKRYRYTGRIEEPWQFDKSYLKGYKRFVMERIDAPGPAPRYGITYDDISTREEREYWIAGSSLRVIDLKTQEVMAERIGYMIDRAQGSGAGGRSPWLFAADHACPSFAPRHGSTAQPYQTLDFAESVLKPKLEK</sequence>
<dbReference type="AlphaFoldDB" id="A0A7D5NE89"/>
<dbReference type="KEGG" id="acog:HWD57_14295"/>
<name>A0A7D5NE89_9PROT</name>
<evidence type="ECO:0000256" key="1">
    <source>
        <dbReference type="SAM" id="SignalP"/>
    </source>
</evidence>
<keyword evidence="1" id="KW-0732">Signal</keyword>
<proteinExistence type="predicted"/>
<protein>
    <submittedName>
        <fullName evidence="2">Uncharacterized protein</fullName>
    </submittedName>
</protein>
<reference evidence="2 3" key="1">
    <citation type="journal article" date="2019" name="Microbiome">
        <title>Annotated bacterial chromosomes from frame-shift-corrected long-read metagenomic data.</title>
        <authorList>
            <person name="Arumugam K."/>
            <person name="Bagci C."/>
            <person name="Bessarab I."/>
            <person name="Beier S."/>
            <person name="Buchfink B."/>
            <person name="Gorska A."/>
            <person name="Qiu G."/>
            <person name="Huson D.H."/>
            <person name="Williams R.B.H."/>
        </authorList>
    </citation>
    <scope>NUCLEOTIDE SEQUENCE [LARGE SCALE GENOMIC DNA]</scope>
    <source>
        <strain evidence="2">SSA1</strain>
    </source>
</reference>
<dbReference type="EMBL" id="CP058708">
    <property type="protein sequence ID" value="QLH50828.1"/>
    <property type="molecule type" value="Genomic_DNA"/>
</dbReference>
<accession>A0A7D5NE89</accession>
<feature type="signal peptide" evidence="1">
    <location>
        <begin position="1"/>
        <end position="25"/>
    </location>
</feature>
<dbReference type="Proteomes" id="UP000509684">
    <property type="component" value="Chromosome"/>
</dbReference>
<feature type="chain" id="PRO_5027974753" evidence="1">
    <location>
        <begin position="26"/>
        <end position="268"/>
    </location>
</feature>